<dbReference type="EMBL" id="LR796738">
    <property type="protein sequence ID" value="CAB4162573.1"/>
    <property type="molecule type" value="Genomic_DNA"/>
</dbReference>
<proteinExistence type="predicted"/>
<sequence>MACALLVSVGSSPPIFGVPDEELALKTQSVTFTLDSDLKEIKNGCGETCNAAFYNRNNSVQITGYGVVGTSADDVGDVVALANAAVFAGELIVGTLYIKKIQVSLNNEDYVQTTVDLVGWDGIGV</sequence>
<protein>
    <submittedName>
        <fullName evidence="1">Uncharacterized protein</fullName>
    </submittedName>
</protein>
<accession>A0A6J5NUD1</accession>
<evidence type="ECO:0000313" key="1">
    <source>
        <dbReference type="EMBL" id="CAB4162573.1"/>
    </source>
</evidence>
<gene>
    <name evidence="1" type="ORF">UFOVP783_67</name>
</gene>
<organism evidence="1">
    <name type="scientific">uncultured Caudovirales phage</name>
    <dbReference type="NCBI Taxonomy" id="2100421"/>
    <lineage>
        <taxon>Viruses</taxon>
        <taxon>Duplodnaviria</taxon>
        <taxon>Heunggongvirae</taxon>
        <taxon>Uroviricota</taxon>
        <taxon>Caudoviricetes</taxon>
        <taxon>Peduoviridae</taxon>
        <taxon>Maltschvirus</taxon>
        <taxon>Maltschvirus maltsch</taxon>
    </lineage>
</organism>
<name>A0A6J5NUD1_9CAUD</name>
<reference evidence="1" key="1">
    <citation type="submission" date="2020-04" db="EMBL/GenBank/DDBJ databases">
        <authorList>
            <person name="Chiriac C."/>
            <person name="Salcher M."/>
            <person name="Ghai R."/>
            <person name="Kavagutti S V."/>
        </authorList>
    </citation>
    <scope>NUCLEOTIDE SEQUENCE</scope>
</reference>